<feature type="non-terminal residue" evidence="1">
    <location>
        <position position="82"/>
    </location>
</feature>
<reference evidence="1" key="2">
    <citation type="journal article" date="2024" name="Plant">
        <title>Genomic evolution and insights into agronomic trait innovations of Sesamum species.</title>
        <authorList>
            <person name="Miao H."/>
            <person name="Wang L."/>
            <person name="Qu L."/>
            <person name="Liu H."/>
            <person name="Sun Y."/>
            <person name="Le M."/>
            <person name="Wang Q."/>
            <person name="Wei S."/>
            <person name="Zheng Y."/>
            <person name="Lin W."/>
            <person name="Duan Y."/>
            <person name="Cao H."/>
            <person name="Xiong S."/>
            <person name="Wang X."/>
            <person name="Wei L."/>
            <person name="Li C."/>
            <person name="Ma Q."/>
            <person name="Ju M."/>
            <person name="Zhao R."/>
            <person name="Li G."/>
            <person name="Mu C."/>
            <person name="Tian Q."/>
            <person name="Mei H."/>
            <person name="Zhang T."/>
            <person name="Gao T."/>
            <person name="Zhang H."/>
        </authorList>
    </citation>
    <scope>NUCLEOTIDE SEQUENCE</scope>
    <source>
        <strain evidence="1">G01</strain>
    </source>
</reference>
<reference evidence="1" key="1">
    <citation type="submission" date="2020-06" db="EMBL/GenBank/DDBJ databases">
        <authorList>
            <person name="Li T."/>
            <person name="Hu X."/>
            <person name="Zhang T."/>
            <person name="Song X."/>
            <person name="Zhang H."/>
            <person name="Dai N."/>
            <person name="Sheng W."/>
            <person name="Hou X."/>
            <person name="Wei L."/>
        </authorList>
    </citation>
    <scope>NUCLEOTIDE SEQUENCE</scope>
    <source>
        <strain evidence="1">G01</strain>
        <tissue evidence="1">Leaf</tissue>
    </source>
</reference>
<organism evidence="1">
    <name type="scientific">Sesamum angustifolium</name>
    <dbReference type="NCBI Taxonomy" id="2727405"/>
    <lineage>
        <taxon>Eukaryota</taxon>
        <taxon>Viridiplantae</taxon>
        <taxon>Streptophyta</taxon>
        <taxon>Embryophyta</taxon>
        <taxon>Tracheophyta</taxon>
        <taxon>Spermatophyta</taxon>
        <taxon>Magnoliopsida</taxon>
        <taxon>eudicotyledons</taxon>
        <taxon>Gunneridae</taxon>
        <taxon>Pentapetalae</taxon>
        <taxon>asterids</taxon>
        <taxon>lamiids</taxon>
        <taxon>Lamiales</taxon>
        <taxon>Pedaliaceae</taxon>
        <taxon>Sesamum</taxon>
    </lineage>
</organism>
<dbReference type="AlphaFoldDB" id="A0AAW2P2J4"/>
<protein>
    <submittedName>
        <fullName evidence="1">Uncharacterized protein</fullName>
    </submittedName>
</protein>
<sequence length="82" mass="9876">YKLMRKQNPNRKKIPYVILMYLPLTSRLQRLYASKATVEQMIWHANHQTEKGSICHPSHVEAWRHLDQTYPDFAKETRNVRL</sequence>
<comment type="caution">
    <text evidence="1">The sequence shown here is derived from an EMBL/GenBank/DDBJ whole genome shotgun (WGS) entry which is preliminary data.</text>
</comment>
<dbReference type="PANTHER" id="PTHR10775">
    <property type="entry name" value="OS08G0208400 PROTEIN"/>
    <property type="match status" value="1"/>
</dbReference>
<dbReference type="PANTHER" id="PTHR10775:SF185">
    <property type="entry name" value="OS08G0208400 PROTEIN"/>
    <property type="match status" value="1"/>
</dbReference>
<dbReference type="EMBL" id="JACGWK010000006">
    <property type="protein sequence ID" value="KAL0349420.1"/>
    <property type="molecule type" value="Genomic_DNA"/>
</dbReference>
<feature type="non-terminal residue" evidence="1">
    <location>
        <position position="1"/>
    </location>
</feature>
<name>A0AAW2P2J4_9LAMI</name>
<proteinExistence type="predicted"/>
<evidence type="ECO:0000313" key="1">
    <source>
        <dbReference type="EMBL" id="KAL0349420.1"/>
    </source>
</evidence>
<gene>
    <name evidence="1" type="ORF">Sangu_1169800</name>
</gene>
<accession>A0AAW2P2J4</accession>